<dbReference type="Proteomes" id="UP000306602">
    <property type="component" value="Unassembled WGS sequence"/>
</dbReference>
<comment type="caution">
    <text evidence="1">The sequence shown here is derived from an EMBL/GenBank/DDBJ whole genome shotgun (WGS) entry which is preliminary data.</text>
</comment>
<evidence type="ECO:0000313" key="1">
    <source>
        <dbReference type="EMBL" id="THH34495.1"/>
    </source>
</evidence>
<dbReference type="OrthoDB" id="7858976at2"/>
<dbReference type="PROSITE" id="PS51257">
    <property type="entry name" value="PROKAR_LIPOPROTEIN"/>
    <property type="match status" value="1"/>
</dbReference>
<evidence type="ECO:0000313" key="2">
    <source>
        <dbReference type="Proteomes" id="UP000306602"/>
    </source>
</evidence>
<organism evidence="1 2">
    <name type="scientific">Aliishimia ponticola</name>
    <dbReference type="NCBI Taxonomy" id="2499833"/>
    <lineage>
        <taxon>Bacteria</taxon>
        <taxon>Pseudomonadati</taxon>
        <taxon>Pseudomonadota</taxon>
        <taxon>Alphaproteobacteria</taxon>
        <taxon>Rhodobacterales</taxon>
        <taxon>Paracoccaceae</taxon>
        <taxon>Aliishimia</taxon>
    </lineage>
</organism>
<keyword evidence="2" id="KW-1185">Reference proteome</keyword>
<sequence>MTADVGRTAQDISEDLLSLATQGLLSCEFSKFEPCFAIPCLFESFDAKRNVGTNAELEAFFLKICKRCAVIGVNDIAPHCVQASFHGEDKITFLYETRLLHGTQLLHDPYPSYSEARRIDGAWRVVQCSYAVDSTSEITRLFEF</sequence>
<protein>
    <recommendedName>
        <fullName evidence="3">SnoaL-like domain-containing protein</fullName>
    </recommendedName>
</protein>
<accession>A0A4S4N7I0</accession>
<reference evidence="1 2" key="1">
    <citation type="submission" date="2019-04" db="EMBL/GenBank/DDBJ databases">
        <title>Shimia ponticola sp. nov., isolated from seawater.</title>
        <authorList>
            <person name="Kim Y.-O."/>
            <person name="Yoon J.-H."/>
        </authorList>
    </citation>
    <scope>NUCLEOTIDE SEQUENCE [LARGE SCALE GENOMIC DNA]</scope>
    <source>
        <strain evidence="1 2">MYP11</strain>
    </source>
</reference>
<evidence type="ECO:0008006" key="3">
    <source>
        <dbReference type="Google" id="ProtNLM"/>
    </source>
</evidence>
<dbReference type="RefSeq" id="WP_136464634.1">
    <property type="nucleotide sequence ID" value="NZ_SRKY01000006.1"/>
</dbReference>
<dbReference type="EMBL" id="SRKY01000006">
    <property type="protein sequence ID" value="THH34495.1"/>
    <property type="molecule type" value="Genomic_DNA"/>
</dbReference>
<name>A0A4S4N7I0_9RHOB</name>
<gene>
    <name evidence="1" type="ORF">E4Z66_18885</name>
</gene>
<dbReference type="AlphaFoldDB" id="A0A4S4N7I0"/>
<proteinExistence type="predicted"/>